<gene>
    <name evidence="8" type="ORF">g.57901</name>
</gene>
<organism evidence="8">
    <name type="scientific">Homalodisca liturata</name>
    <dbReference type="NCBI Taxonomy" id="320908"/>
    <lineage>
        <taxon>Eukaryota</taxon>
        <taxon>Metazoa</taxon>
        <taxon>Ecdysozoa</taxon>
        <taxon>Arthropoda</taxon>
        <taxon>Hexapoda</taxon>
        <taxon>Insecta</taxon>
        <taxon>Pterygota</taxon>
        <taxon>Neoptera</taxon>
        <taxon>Paraneoptera</taxon>
        <taxon>Hemiptera</taxon>
        <taxon>Auchenorrhyncha</taxon>
        <taxon>Membracoidea</taxon>
        <taxon>Cicadellidae</taxon>
        <taxon>Cicadellinae</taxon>
        <taxon>Proconiini</taxon>
        <taxon>Homalodisca</taxon>
    </lineage>
</organism>
<dbReference type="EMBL" id="GECU01036115">
    <property type="protein sequence ID" value="JAS71591.1"/>
    <property type="molecule type" value="Transcribed_RNA"/>
</dbReference>
<dbReference type="GO" id="GO:0034116">
    <property type="term" value="P:positive regulation of heterotypic cell-cell adhesion"/>
    <property type="evidence" value="ECO:0007669"/>
    <property type="project" value="TreeGrafter"/>
</dbReference>
<dbReference type="Gene3D" id="3.90.215.10">
    <property type="entry name" value="Gamma Fibrinogen, chain A, domain 1"/>
    <property type="match status" value="1"/>
</dbReference>
<dbReference type="SMART" id="SM00186">
    <property type="entry name" value="FBG"/>
    <property type="match status" value="1"/>
</dbReference>
<keyword evidence="5" id="KW-1015">Disulfide bond</keyword>
<evidence type="ECO:0000256" key="1">
    <source>
        <dbReference type="ARBA" id="ARBA00004613"/>
    </source>
</evidence>
<dbReference type="Pfam" id="PF00147">
    <property type="entry name" value="Fibrinogen_C"/>
    <property type="match status" value="1"/>
</dbReference>
<sequence length="197" mass="21883">DLGQSRLKVLETQLDNLTSADHEAQTEEALTQPQHSAQLPALISRLTQVIRDYDLIVADLPHECSWVDGPSGLYIVAPGSGRPLVTFCDQLTGAGGWTLVQRRQDGSQEFNKKWDEYTTGFGSPLGEFWIGNEALHRLTAANLSSLRIDLVDIYGKAWYAEYDEFSVANATDGYRLTVSGYHGNASDALDYQNHMQF</sequence>
<feature type="non-terminal residue" evidence="8">
    <location>
        <position position="1"/>
    </location>
</feature>
<dbReference type="GO" id="GO:0005201">
    <property type="term" value="F:extracellular matrix structural constituent"/>
    <property type="evidence" value="ECO:0007669"/>
    <property type="project" value="TreeGrafter"/>
</dbReference>
<dbReference type="PANTHER" id="PTHR47221">
    <property type="entry name" value="FIBRINOGEN ALPHA CHAIN"/>
    <property type="match status" value="1"/>
</dbReference>
<dbReference type="PANTHER" id="PTHR47221:SF6">
    <property type="entry name" value="FIBRINOGEN ALPHA CHAIN"/>
    <property type="match status" value="1"/>
</dbReference>
<proteinExistence type="predicted"/>
<comment type="subcellular location">
    <subcellularLocation>
        <location evidence="1">Secreted</location>
    </subcellularLocation>
</comment>
<evidence type="ECO:0000313" key="8">
    <source>
        <dbReference type="EMBL" id="JAS71591.1"/>
    </source>
</evidence>
<dbReference type="SUPFAM" id="SSF56496">
    <property type="entry name" value="Fibrinogen C-terminal domain-like"/>
    <property type="match status" value="1"/>
</dbReference>
<evidence type="ECO:0000256" key="5">
    <source>
        <dbReference type="ARBA" id="ARBA00023157"/>
    </source>
</evidence>
<dbReference type="PROSITE" id="PS51406">
    <property type="entry name" value="FIBRINOGEN_C_2"/>
    <property type="match status" value="1"/>
</dbReference>
<keyword evidence="2" id="KW-0964">Secreted</keyword>
<evidence type="ECO:0000256" key="4">
    <source>
        <dbReference type="ARBA" id="ARBA00023054"/>
    </source>
</evidence>
<accession>A0A1B6HA88</accession>
<feature type="non-terminal residue" evidence="8">
    <location>
        <position position="197"/>
    </location>
</feature>
<dbReference type="InterPro" id="IPR002181">
    <property type="entry name" value="Fibrinogen_a/b/g_C_dom"/>
</dbReference>
<name>A0A1B6HA88_9HEMI</name>
<keyword evidence="6" id="KW-0325">Glycoprotein</keyword>
<dbReference type="InterPro" id="IPR014716">
    <property type="entry name" value="Fibrinogen_a/b/g_C_1"/>
</dbReference>
<evidence type="ECO:0000256" key="3">
    <source>
        <dbReference type="ARBA" id="ARBA00022729"/>
    </source>
</evidence>
<keyword evidence="4" id="KW-0175">Coiled coil</keyword>
<evidence type="ECO:0000256" key="2">
    <source>
        <dbReference type="ARBA" id="ARBA00022525"/>
    </source>
</evidence>
<reference evidence="8" key="1">
    <citation type="submission" date="2015-11" db="EMBL/GenBank/DDBJ databases">
        <title>De novo transcriptome assembly of four potential Pierce s Disease insect vectors from Arizona vineyards.</title>
        <authorList>
            <person name="Tassone E.E."/>
        </authorList>
    </citation>
    <scope>NUCLEOTIDE SEQUENCE</scope>
</reference>
<evidence type="ECO:0000259" key="7">
    <source>
        <dbReference type="PROSITE" id="PS51406"/>
    </source>
</evidence>
<dbReference type="GO" id="GO:0030674">
    <property type="term" value="F:protein-macromolecule adaptor activity"/>
    <property type="evidence" value="ECO:0007669"/>
    <property type="project" value="TreeGrafter"/>
</dbReference>
<dbReference type="InterPro" id="IPR036056">
    <property type="entry name" value="Fibrinogen-like_C"/>
</dbReference>
<feature type="domain" description="Fibrinogen C-terminal" evidence="7">
    <location>
        <begin position="55"/>
        <end position="197"/>
    </location>
</feature>
<protein>
    <recommendedName>
        <fullName evidence="7">Fibrinogen C-terminal domain-containing protein</fullName>
    </recommendedName>
</protein>
<dbReference type="InterPro" id="IPR037579">
    <property type="entry name" value="FIB_ANG-like"/>
</dbReference>
<evidence type="ECO:0000256" key="6">
    <source>
        <dbReference type="ARBA" id="ARBA00023180"/>
    </source>
</evidence>
<dbReference type="AlphaFoldDB" id="A0A1B6HA88"/>
<keyword evidence="3" id="KW-0732">Signal</keyword>
<dbReference type="GO" id="GO:0005577">
    <property type="term" value="C:fibrinogen complex"/>
    <property type="evidence" value="ECO:0007669"/>
    <property type="project" value="TreeGrafter"/>
</dbReference>